<dbReference type="Proteomes" id="UP000076871">
    <property type="component" value="Unassembled WGS sequence"/>
</dbReference>
<dbReference type="GeneID" id="63819535"/>
<sequence>MSLHREETTHCLRRRRQQIADEEYPRNPRDIGRRASQRKPTGVKIQDYYRLRKITADQVLVIWVSNIHQSRRILVGIQCLLVDSDSIPFGYMPVSHPNARRKAWSHRMSFHITSTQRRTVYERRGRLYMSSRTYLSFRRWLSFATPAKPKRGLWG</sequence>
<accession>A0A165BZ65</accession>
<evidence type="ECO:0000313" key="2">
    <source>
        <dbReference type="EMBL" id="KZT01915.1"/>
    </source>
</evidence>
<evidence type="ECO:0000313" key="3">
    <source>
        <dbReference type="Proteomes" id="UP000076871"/>
    </source>
</evidence>
<keyword evidence="3" id="KW-1185">Reference proteome</keyword>
<dbReference type="RefSeq" id="XP_040759655.1">
    <property type="nucleotide sequence ID" value="XM_040902504.1"/>
</dbReference>
<gene>
    <name evidence="2" type="ORF">LAESUDRAFT_449461</name>
</gene>
<protein>
    <submittedName>
        <fullName evidence="2">Uncharacterized protein</fullName>
    </submittedName>
</protein>
<dbReference type="EMBL" id="KV427658">
    <property type="protein sequence ID" value="KZT01915.1"/>
    <property type="molecule type" value="Genomic_DNA"/>
</dbReference>
<evidence type="ECO:0000256" key="1">
    <source>
        <dbReference type="SAM" id="MobiDB-lite"/>
    </source>
</evidence>
<feature type="compositionally biased region" description="Basic and acidic residues" evidence="1">
    <location>
        <begin position="23"/>
        <end position="33"/>
    </location>
</feature>
<feature type="compositionally biased region" description="Basic and acidic residues" evidence="1">
    <location>
        <begin position="1"/>
        <end position="10"/>
    </location>
</feature>
<reference evidence="2 3" key="1">
    <citation type="journal article" date="2016" name="Mol. Biol. Evol.">
        <title>Comparative Genomics of Early-Diverging Mushroom-Forming Fungi Provides Insights into the Origins of Lignocellulose Decay Capabilities.</title>
        <authorList>
            <person name="Nagy L.G."/>
            <person name="Riley R."/>
            <person name="Tritt A."/>
            <person name="Adam C."/>
            <person name="Daum C."/>
            <person name="Floudas D."/>
            <person name="Sun H."/>
            <person name="Yadav J.S."/>
            <person name="Pangilinan J."/>
            <person name="Larsson K.H."/>
            <person name="Matsuura K."/>
            <person name="Barry K."/>
            <person name="Labutti K."/>
            <person name="Kuo R."/>
            <person name="Ohm R.A."/>
            <person name="Bhattacharya S.S."/>
            <person name="Shirouzu T."/>
            <person name="Yoshinaga Y."/>
            <person name="Martin F.M."/>
            <person name="Grigoriev I.V."/>
            <person name="Hibbett D.S."/>
        </authorList>
    </citation>
    <scope>NUCLEOTIDE SEQUENCE [LARGE SCALE GENOMIC DNA]</scope>
    <source>
        <strain evidence="2 3">93-53</strain>
    </source>
</reference>
<organism evidence="2 3">
    <name type="scientific">Laetiporus sulphureus 93-53</name>
    <dbReference type="NCBI Taxonomy" id="1314785"/>
    <lineage>
        <taxon>Eukaryota</taxon>
        <taxon>Fungi</taxon>
        <taxon>Dikarya</taxon>
        <taxon>Basidiomycota</taxon>
        <taxon>Agaricomycotina</taxon>
        <taxon>Agaricomycetes</taxon>
        <taxon>Polyporales</taxon>
        <taxon>Laetiporus</taxon>
    </lineage>
</organism>
<feature type="region of interest" description="Disordered" evidence="1">
    <location>
        <begin position="1"/>
        <end position="39"/>
    </location>
</feature>
<proteinExistence type="predicted"/>
<name>A0A165BZ65_9APHY</name>
<dbReference type="AlphaFoldDB" id="A0A165BZ65"/>
<dbReference type="InParanoid" id="A0A165BZ65"/>